<keyword evidence="2 4" id="KW-0442">Lipid degradation</keyword>
<dbReference type="InterPro" id="IPR021095">
    <property type="entry name" value="DUF3734"/>
</dbReference>
<evidence type="ECO:0000259" key="5">
    <source>
        <dbReference type="PROSITE" id="PS51635"/>
    </source>
</evidence>
<dbReference type="Gene3D" id="3.40.1090.10">
    <property type="entry name" value="Cytosolic phospholipase A2 catalytic domain"/>
    <property type="match status" value="2"/>
</dbReference>
<gene>
    <name evidence="6" type="ORF">GGQ96_000329</name>
</gene>
<dbReference type="Proteomes" id="UP000574769">
    <property type="component" value="Unassembled WGS sequence"/>
</dbReference>
<dbReference type="RefSeq" id="WP_184110898.1">
    <property type="nucleotide sequence ID" value="NZ_JACHNY010000001.1"/>
</dbReference>
<dbReference type="GO" id="GO:0016042">
    <property type="term" value="P:lipid catabolic process"/>
    <property type="evidence" value="ECO:0007669"/>
    <property type="project" value="UniProtKB-UniRule"/>
</dbReference>
<dbReference type="SUPFAM" id="SSF52151">
    <property type="entry name" value="FabD/lysophospholipase-like"/>
    <property type="match status" value="1"/>
</dbReference>
<protein>
    <submittedName>
        <fullName evidence="6">NTE family protein</fullName>
    </submittedName>
</protein>
<keyword evidence="1 4" id="KW-0378">Hydrolase</keyword>
<dbReference type="InterPro" id="IPR016035">
    <property type="entry name" value="Acyl_Trfase/lysoPLipase"/>
</dbReference>
<feature type="short sequence motif" description="DGA/G" evidence="4">
    <location>
        <begin position="200"/>
        <end position="202"/>
    </location>
</feature>
<feature type="active site" description="Nucleophile" evidence="4">
    <location>
        <position position="43"/>
    </location>
</feature>
<evidence type="ECO:0000313" key="6">
    <source>
        <dbReference type="EMBL" id="MBB4616223.1"/>
    </source>
</evidence>
<evidence type="ECO:0000313" key="7">
    <source>
        <dbReference type="Proteomes" id="UP000574769"/>
    </source>
</evidence>
<reference evidence="6 7" key="1">
    <citation type="submission" date="2020-08" db="EMBL/GenBank/DDBJ databases">
        <title>Genomic Encyclopedia of Type Strains, Phase IV (KMG-IV): sequencing the most valuable type-strain genomes for metagenomic binning, comparative biology and taxonomic classification.</title>
        <authorList>
            <person name="Goeker M."/>
        </authorList>
    </citation>
    <scope>NUCLEOTIDE SEQUENCE [LARGE SCALE GENOMIC DNA]</scope>
    <source>
        <strain evidence="6 7">DSM 15867</strain>
    </source>
</reference>
<evidence type="ECO:0000256" key="2">
    <source>
        <dbReference type="ARBA" id="ARBA00022963"/>
    </source>
</evidence>
<dbReference type="InterPro" id="IPR002641">
    <property type="entry name" value="PNPLA_dom"/>
</dbReference>
<dbReference type="PROSITE" id="PS51635">
    <property type="entry name" value="PNPLA"/>
    <property type="match status" value="1"/>
</dbReference>
<accession>A0A7W7AFR9</accession>
<name>A0A7W7AFR9_9SPHN</name>
<dbReference type="EMBL" id="JACHNY010000001">
    <property type="protein sequence ID" value="MBB4616223.1"/>
    <property type="molecule type" value="Genomic_DNA"/>
</dbReference>
<comment type="caution">
    <text evidence="6">The sequence shown here is derived from an EMBL/GenBank/DDBJ whole genome shotgun (WGS) entry which is preliminary data.</text>
</comment>
<dbReference type="InterPro" id="IPR050301">
    <property type="entry name" value="NTE"/>
</dbReference>
<evidence type="ECO:0000256" key="3">
    <source>
        <dbReference type="ARBA" id="ARBA00023098"/>
    </source>
</evidence>
<feature type="domain" description="PNPLA" evidence="5">
    <location>
        <begin position="10"/>
        <end position="213"/>
    </location>
</feature>
<dbReference type="Pfam" id="PF12536">
    <property type="entry name" value="DUF3734"/>
    <property type="match status" value="1"/>
</dbReference>
<keyword evidence="3 4" id="KW-0443">Lipid metabolism</keyword>
<dbReference type="CDD" id="cd07209">
    <property type="entry name" value="Pat_hypo_Ecoli_Z1214_like"/>
    <property type="match status" value="1"/>
</dbReference>
<comment type="caution">
    <text evidence="4">Lacks conserved residue(s) required for the propagation of feature annotation.</text>
</comment>
<keyword evidence="7" id="KW-1185">Reference proteome</keyword>
<feature type="active site" description="Proton acceptor" evidence="4">
    <location>
        <position position="200"/>
    </location>
</feature>
<dbReference type="AlphaFoldDB" id="A0A7W7AFR9"/>
<dbReference type="Pfam" id="PF01734">
    <property type="entry name" value="Patatin"/>
    <property type="match status" value="1"/>
</dbReference>
<dbReference type="PANTHER" id="PTHR14226">
    <property type="entry name" value="NEUROPATHY TARGET ESTERASE/SWISS CHEESE D.MELANOGASTER"/>
    <property type="match status" value="1"/>
</dbReference>
<dbReference type="GO" id="GO:0016787">
    <property type="term" value="F:hydrolase activity"/>
    <property type="evidence" value="ECO:0007669"/>
    <property type="project" value="UniProtKB-UniRule"/>
</dbReference>
<evidence type="ECO:0000256" key="4">
    <source>
        <dbReference type="PROSITE-ProRule" id="PRU01161"/>
    </source>
</evidence>
<organism evidence="6 7">
    <name type="scientific">Sphingomonas abaci</name>
    <dbReference type="NCBI Taxonomy" id="237611"/>
    <lineage>
        <taxon>Bacteria</taxon>
        <taxon>Pseudomonadati</taxon>
        <taxon>Pseudomonadota</taxon>
        <taxon>Alphaproteobacteria</taxon>
        <taxon>Sphingomonadales</taxon>
        <taxon>Sphingomonadaceae</taxon>
        <taxon>Sphingomonas</taxon>
    </lineage>
</organism>
<feature type="short sequence motif" description="GXSXG" evidence="4">
    <location>
        <begin position="41"/>
        <end position="45"/>
    </location>
</feature>
<sequence>MHPATRSFALVLGGGNALGAYQAGVYQALDEARQRPDWIAGTSVGAVNGAVIAGNAEDVRVARLRDLWQPSAISDGLDWPSGGETLRRTAAVAATMIAGRPGLFAPVGPLGSWWRPDPLAAAPGLFDQAAMSDTLARLVDPDRLNGGTPRYTACAVDLTTGEDRFFDSTEGRVAIAHIRASAALMPTFPPVDVDGRLLVDGGVSANVPLDAVLRSPGDGPRFCLAVDLMPVRGGRPHGLGEAAGRAQDLMFAVQTRRAIDHWRHVYAHDPAYAGRSVTLARLAYRDQEREVAGKAMDFSPETIRQRWDAGRRDAAALLDRLAAGALPIGAPGLTVVGNEDQPSD</sequence>
<dbReference type="PANTHER" id="PTHR14226:SF57">
    <property type="entry name" value="BLR7027 PROTEIN"/>
    <property type="match status" value="1"/>
</dbReference>
<proteinExistence type="predicted"/>
<evidence type="ECO:0000256" key="1">
    <source>
        <dbReference type="ARBA" id="ARBA00022801"/>
    </source>
</evidence>